<evidence type="ECO:0000256" key="1">
    <source>
        <dbReference type="ARBA" id="ARBA00004167"/>
    </source>
</evidence>
<keyword evidence="3" id="KW-0732">Signal</keyword>
<dbReference type="SUPFAM" id="SSF101447">
    <property type="entry name" value="Formin homology 2 domain (FH2 domain)"/>
    <property type="match status" value="1"/>
</dbReference>
<dbReference type="PANTHER" id="PTHR23213:SF368">
    <property type="entry name" value="HISTONE H3-K79 METHYLTRANSFERASE"/>
    <property type="match status" value="1"/>
</dbReference>
<proteinExistence type="inferred from homology"/>
<evidence type="ECO:0000256" key="2">
    <source>
        <dbReference type="ARBA" id="ARBA00022692"/>
    </source>
</evidence>
<accession>A0A1D6EMD8</accession>
<dbReference type="GO" id="GO:0016020">
    <property type="term" value="C:membrane"/>
    <property type="evidence" value="ECO:0007669"/>
    <property type="project" value="UniProtKB-SubCell"/>
</dbReference>
<dbReference type="PROSITE" id="PS51444">
    <property type="entry name" value="FH2"/>
    <property type="match status" value="1"/>
</dbReference>
<dbReference type="PANTHER" id="PTHR23213">
    <property type="entry name" value="FORMIN-RELATED"/>
    <property type="match status" value="1"/>
</dbReference>
<dbReference type="STRING" id="4577.A0A1D6EMD8"/>
<evidence type="ECO:0000256" key="3">
    <source>
        <dbReference type="ARBA" id="ARBA00022729"/>
    </source>
</evidence>
<comment type="subcellular location">
    <subcellularLocation>
        <location evidence="1">Membrane</location>
        <topology evidence="1">Single-pass membrane protein</topology>
    </subcellularLocation>
</comment>
<dbReference type="InParanoid" id="A0A1D6EMD8"/>
<protein>
    <submittedName>
        <fullName evidence="7">Uncharacterized protein</fullName>
    </submittedName>
</protein>
<name>A0A1D6EMD8_MAIZE</name>
<dbReference type="EMBL" id="CM007648">
    <property type="protein sequence ID" value="ONM21033.1"/>
    <property type="molecule type" value="Genomic_DNA"/>
</dbReference>
<evidence type="ECO:0000256" key="6">
    <source>
        <dbReference type="ARBA" id="ARBA00025793"/>
    </source>
</evidence>
<evidence type="ECO:0000313" key="7">
    <source>
        <dbReference type="EMBL" id="ONM21033.1"/>
    </source>
</evidence>
<dbReference type="Gene3D" id="1.20.58.2220">
    <property type="entry name" value="Formin, FH2 domain"/>
    <property type="match status" value="1"/>
</dbReference>
<reference evidence="7" key="1">
    <citation type="submission" date="2015-12" db="EMBL/GenBank/DDBJ databases">
        <title>Update maize B73 reference genome by single molecule sequencing technologies.</title>
        <authorList>
            <consortium name="Maize Genome Sequencing Project"/>
            <person name="Ware D."/>
        </authorList>
    </citation>
    <scope>NUCLEOTIDE SEQUENCE [LARGE SCALE GENOMIC DNA]</scope>
    <source>
        <tissue evidence="7">Seedling</tissue>
    </source>
</reference>
<dbReference type="InterPro" id="IPR015425">
    <property type="entry name" value="FH2_Formin"/>
</dbReference>
<gene>
    <name evidence="7" type="ORF">ZEAMMB73_Zm00001d005404</name>
</gene>
<dbReference type="InterPro" id="IPR042201">
    <property type="entry name" value="FH2_Formin_sf"/>
</dbReference>
<keyword evidence="4" id="KW-1133">Transmembrane helix</keyword>
<dbReference type="InterPro" id="IPR027643">
    <property type="entry name" value="Formin-like_plant"/>
</dbReference>
<sequence>MTPRPKLKPLHWDKVRASSDRVMVWDQLKSSSFQVNEEMIERLFICNPAKEATRRPVLPTPRTENKVLDPKKAQNIAILLRALNVTKE</sequence>
<keyword evidence="5" id="KW-0472">Membrane</keyword>
<dbReference type="Pfam" id="PF02181">
    <property type="entry name" value="FH2"/>
    <property type="match status" value="1"/>
</dbReference>
<dbReference type="GO" id="GO:0051015">
    <property type="term" value="F:actin filament binding"/>
    <property type="evidence" value="ECO:0007669"/>
    <property type="project" value="InterPro"/>
</dbReference>
<dbReference type="AlphaFoldDB" id="A0A1D6EMD8"/>
<evidence type="ECO:0000256" key="4">
    <source>
        <dbReference type="ARBA" id="ARBA00022989"/>
    </source>
</evidence>
<dbReference type="SMR" id="A0A1D6EMD8"/>
<keyword evidence="2" id="KW-0812">Transmembrane</keyword>
<evidence type="ECO:0000256" key="5">
    <source>
        <dbReference type="ARBA" id="ARBA00023136"/>
    </source>
</evidence>
<organism evidence="7">
    <name type="scientific">Zea mays</name>
    <name type="common">Maize</name>
    <dbReference type="NCBI Taxonomy" id="4577"/>
    <lineage>
        <taxon>Eukaryota</taxon>
        <taxon>Viridiplantae</taxon>
        <taxon>Streptophyta</taxon>
        <taxon>Embryophyta</taxon>
        <taxon>Tracheophyta</taxon>
        <taxon>Spermatophyta</taxon>
        <taxon>Magnoliopsida</taxon>
        <taxon>Liliopsida</taxon>
        <taxon>Poales</taxon>
        <taxon>Poaceae</taxon>
        <taxon>PACMAD clade</taxon>
        <taxon>Panicoideae</taxon>
        <taxon>Andropogonodae</taxon>
        <taxon>Andropogoneae</taxon>
        <taxon>Tripsacinae</taxon>
        <taxon>Zea</taxon>
    </lineage>
</organism>
<comment type="similarity">
    <text evidence="6">Belongs to the formin-like family. Class-I subfamily.</text>
</comment>
<dbReference type="GO" id="GO:0045010">
    <property type="term" value="P:actin nucleation"/>
    <property type="evidence" value="ECO:0007669"/>
    <property type="project" value="InterPro"/>
</dbReference>